<gene>
    <name evidence="3" type="ORF">C8034_v007771</name>
</gene>
<sequence>MLMLVLVLMLGLGLVLLLADKVYGGMTSALIIGPGASEAKTLATVRRGRAIDVTDTREAPYTREEEAKSHGKDRAPRFRAWCEKGFVVSSPVAWSFIGCGPGGRRSKEANETRCSLLRVCLGSLAALSTVACALSFSLSLALSLIVLSSV</sequence>
<name>A0A4R8TRP8_9PEZI</name>
<evidence type="ECO:0000256" key="1">
    <source>
        <dbReference type="SAM" id="Phobius"/>
    </source>
</evidence>
<evidence type="ECO:0000256" key="2">
    <source>
        <dbReference type="SAM" id="SignalP"/>
    </source>
</evidence>
<reference evidence="3 4" key="1">
    <citation type="submission" date="2018-11" db="EMBL/GenBank/DDBJ databases">
        <title>Genome sequence and assembly of Colletotrichum sidae.</title>
        <authorList>
            <person name="Gan P."/>
            <person name="Shirasu K."/>
        </authorList>
    </citation>
    <scope>NUCLEOTIDE SEQUENCE [LARGE SCALE GENOMIC DNA]</scope>
    <source>
        <strain evidence="3 4">CBS 518.97</strain>
    </source>
</reference>
<evidence type="ECO:0000313" key="4">
    <source>
        <dbReference type="Proteomes" id="UP000295604"/>
    </source>
</evidence>
<dbReference type="Proteomes" id="UP000295604">
    <property type="component" value="Unassembled WGS sequence"/>
</dbReference>
<feature type="signal peptide" evidence="2">
    <location>
        <begin position="1"/>
        <end position="19"/>
    </location>
</feature>
<feature type="transmembrane region" description="Helical" evidence="1">
    <location>
        <begin position="124"/>
        <end position="147"/>
    </location>
</feature>
<dbReference type="EMBL" id="QAPF01000019">
    <property type="protein sequence ID" value="TEA21325.1"/>
    <property type="molecule type" value="Genomic_DNA"/>
</dbReference>
<keyword evidence="1" id="KW-0472">Membrane</keyword>
<evidence type="ECO:0000313" key="3">
    <source>
        <dbReference type="EMBL" id="TEA21325.1"/>
    </source>
</evidence>
<dbReference type="AlphaFoldDB" id="A0A4R8TRP8"/>
<protein>
    <submittedName>
        <fullName evidence="3">Uncharacterized protein</fullName>
    </submittedName>
</protein>
<proteinExistence type="predicted"/>
<organism evidence="3 4">
    <name type="scientific">Colletotrichum sidae</name>
    <dbReference type="NCBI Taxonomy" id="1347389"/>
    <lineage>
        <taxon>Eukaryota</taxon>
        <taxon>Fungi</taxon>
        <taxon>Dikarya</taxon>
        <taxon>Ascomycota</taxon>
        <taxon>Pezizomycotina</taxon>
        <taxon>Sordariomycetes</taxon>
        <taxon>Hypocreomycetidae</taxon>
        <taxon>Glomerellales</taxon>
        <taxon>Glomerellaceae</taxon>
        <taxon>Colletotrichum</taxon>
        <taxon>Colletotrichum orbiculare species complex</taxon>
    </lineage>
</organism>
<accession>A0A4R8TRP8</accession>
<keyword evidence="4" id="KW-1185">Reference proteome</keyword>
<comment type="caution">
    <text evidence="3">The sequence shown here is derived from an EMBL/GenBank/DDBJ whole genome shotgun (WGS) entry which is preliminary data.</text>
</comment>
<keyword evidence="2" id="KW-0732">Signal</keyword>
<keyword evidence="1" id="KW-0812">Transmembrane</keyword>
<feature type="chain" id="PRO_5020791904" evidence="2">
    <location>
        <begin position="20"/>
        <end position="150"/>
    </location>
</feature>
<keyword evidence="1" id="KW-1133">Transmembrane helix</keyword>